<keyword evidence="1" id="KW-0472">Membrane</keyword>
<keyword evidence="3" id="KW-1185">Reference proteome</keyword>
<dbReference type="InterPro" id="IPR051790">
    <property type="entry name" value="Cytochrome_c-biogenesis_DsbD"/>
</dbReference>
<evidence type="ECO:0000313" key="3">
    <source>
        <dbReference type="Proteomes" id="UP000196084"/>
    </source>
</evidence>
<comment type="caution">
    <text evidence="2">The sequence shown here is derived from an EMBL/GenBank/DDBJ whole genome shotgun (WGS) entry which is preliminary data.</text>
</comment>
<dbReference type="PANTHER" id="PTHR31272:SF9">
    <property type="entry name" value="BLL1027 PROTEIN"/>
    <property type="match status" value="1"/>
</dbReference>
<feature type="transmembrane region" description="Helical" evidence="1">
    <location>
        <begin position="160"/>
        <end position="188"/>
    </location>
</feature>
<proteinExistence type="predicted"/>
<dbReference type="PANTHER" id="PTHR31272">
    <property type="entry name" value="CYTOCHROME C-TYPE BIOGENESIS PROTEIN HI_1454-RELATED"/>
    <property type="match status" value="1"/>
</dbReference>
<evidence type="ECO:0000256" key="1">
    <source>
        <dbReference type="SAM" id="Phobius"/>
    </source>
</evidence>
<feature type="transmembrane region" description="Helical" evidence="1">
    <location>
        <begin position="84"/>
        <end position="104"/>
    </location>
</feature>
<protein>
    <submittedName>
        <fullName evidence="2">Cytochrome C biogenesis protein</fullName>
    </submittedName>
</protein>
<dbReference type="OrthoDB" id="205803at2157"/>
<evidence type="ECO:0000313" key="2">
    <source>
        <dbReference type="EMBL" id="OVE86013.1"/>
    </source>
</evidence>
<feature type="transmembrane region" description="Helical" evidence="1">
    <location>
        <begin position="124"/>
        <end position="148"/>
    </location>
</feature>
<reference evidence="2 3" key="1">
    <citation type="submission" date="2017-02" db="EMBL/GenBank/DDBJ databases">
        <title>Natronthermophilus aegyptiacus gen. nov.,sp. nov., an aerobic, extremely halophilic alkalithermophilic archaeon isolated from the athalassohaline Wadi An Natrun, Egypt.</title>
        <authorList>
            <person name="Zhao B."/>
        </authorList>
    </citation>
    <scope>NUCLEOTIDE SEQUENCE [LARGE SCALE GENOMIC DNA]</scope>
    <source>
        <strain evidence="2 3">CGMCC 1.3597</strain>
    </source>
</reference>
<accession>A0A202ECK6</accession>
<dbReference type="Proteomes" id="UP000196084">
    <property type="component" value="Unassembled WGS sequence"/>
</dbReference>
<keyword evidence="1" id="KW-0812">Transmembrane</keyword>
<dbReference type="RefSeq" id="WP_087714059.1">
    <property type="nucleotide sequence ID" value="NZ_MWPH01000001.1"/>
</dbReference>
<dbReference type="AlphaFoldDB" id="A0A202ECK6"/>
<dbReference type="EMBL" id="MWPH01000001">
    <property type="protein sequence ID" value="OVE86013.1"/>
    <property type="molecule type" value="Genomic_DNA"/>
</dbReference>
<sequence>MLDAAALSALSFALIAGITTFFSPCAYPLLPGYVGYYVSQTEGEQASLGGALSRGFIAGAGVLVTLGVLFLVAFQVSHSTLSSLVYFEPIVGAFLVIFGVLVLFDRAPSLSVALPKRRSSVFGFAIFGSGYALAAAGCVAPVFVGVVARAMSAPPTTGAMVVGTYVGSVVLLMVSLTVATGMGLVAAGQFASYGQRLKQVAGAVMILAGLGQLYLSVVLLGVI</sequence>
<organism evidence="2 3">
    <name type="scientific">Natronolimnobius baerhuensis</name>
    <dbReference type="NCBI Taxonomy" id="253108"/>
    <lineage>
        <taxon>Archaea</taxon>
        <taxon>Methanobacteriati</taxon>
        <taxon>Methanobacteriota</taxon>
        <taxon>Stenosarchaea group</taxon>
        <taxon>Halobacteria</taxon>
        <taxon>Halobacteriales</taxon>
        <taxon>Natrialbaceae</taxon>
        <taxon>Natronolimnobius</taxon>
    </lineage>
</organism>
<feature type="transmembrane region" description="Helical" evidence="1">
    <location>
        <begin position="52"/>
        <end position="72"/>
    </location>
</feature>
<feature type="transmembrane region" description="Helical" evidence="1">
    <location>
        <begin position="200"/>
        <end position="222"/>
    </location>
</feature>
<name>A0A202ECK6_9EURY</name>
<keyword evidence="1" id="KW-1133">Transmembrane helix</keyword>
<gene>
    <name evidence="2" type="ORF">B2G88_04235</name>
</gene>